<protein>
    <recommendedName>
        <fullName evidence="4">Transmembrane protein</fullName>
    </recommendedName>
</protein>
<dbReference type="OrthoDB" id="433245at2759"/>
<gene>
    <name evidence="2" type="ORF">SNAT2548_LOCUS19226</name>
</gene>
<feature type="transmembrane region" description="Helical" evidence="1">
    <location>
        <begin position="438"/>
        <end position="459"/>
    </location>
</feature>
<evidence type="ECO:0000313" key="3">
    <source>
        <dbReference type="Proteomes" id="UP000604046"/>
    </source>
</evidence>
<evidence type="ECO:0008006" key="4">
    <source>
        <dbReference type="Google" id="ProtNLM"/>
    </source>
</evidence>
<feature type="transmembrane region" description="Helical" evidence="1">
    <location>
        <begin position="465"/>
        <end position="483"/>
    </location>
</feature>
<organism evidence="2 3">
    <name type="scientific">Symbiodinium natans</name>
    <dbReference type="NCBI Taxonomy" id="878477"/>
    <lineage>
        <taxon>Eukaryota</taxon>
        <taxon>Sar</taxon>
        <taxon>Alveolata</taxon>
        <taxon>Dinophyceae</taxon>
        <taxon>Suessiales</taxon>
        <taxon>Symbiodiniaceae</taxon>
        <taxon>Symbiodinium</taxon>
    </lineage>
</organism>
<feature type="transmembrane region" description="Helical" evidence="1">
    <location>
        <begin position="144"/>
        <end position="165"/>
    </location>
</feature>
<feature type="transmembrane region" description="Helical" evidence="1">
    <location>
        <begin position="365"/>
        <end position="385"/>
    </location>
</feature>
<accession>A0A812PN67</accession>
<reference evidence="2" key="1">
    <citation type="submission" date="2021-02" db="EMBL/GenBank/DDBJ databases">
        <authorList>
            <person name="Dougan E. K."/>
            <person name="Rhodes N."/>
            <person name="Thang M."/>
            <person name="Chan C."/>
        </authorList>
    </citation>
    <scope>NUCLEOTIDE SEQUENCE</scope>
</reference>
<dbReference type="EMBL" id="CAJNDS010002170">
    <property type="protein sequence ID" value="CAE7359058.1"/>
    <property type="molecule type" value="Genomic_DNA"/>
</dbReference>
<keyword evidence="1" id="KW-0812">Transmembrane</keyword>
<keyword evidence="3" id="KW-1185">Reference proteome</keyword>
<keyword evidence="1" id="KW-1133">Transmembrane helix</keyword>
<keyword evidence="1" id="KW-0472">Membrane</keyword>
<proteinExistence type="predicted"/>
<feature type="transmembrane region" description="Helical" evidence="1">
    <location>
        <begin position="273"/>
        <end position="293"/>
    </location>
</feature>
<dbReference type="Proteomes" id="UP000604046">
    <property type="component" value="Unassembled WGS sequence"/>
</dbReference>
<evidence type="ECO:0000256" key="1">
    <source>
        <dbReference type="SAM" id="Phobius"/>
    </source>
</evidence>
<sequence>MDAPEEIWEYEPAFGMTKTFRIESRKYSIVDEEIVRGISLRRSLSGCARVWRYKPATWKPEYRAALYELSRNVAFFDVFLSHTWQTAGWHKMLALSFQCGCWNTLALWCVAEITAMALCLTDVLPMPFVYEANVMGFTQDCPMGLWTITFGSLALFLGLLLTPYLPDRCSQSDVGFIDVASIDQQDPRLMERGIYGIAGFLSVSSELRILWSSPYLSRLWCVFELAAYKKVNPRGIISFRPLFVERIMLVLMIASVVFGFCVVLARSGTGGSGMLYLTYVVFVVPYGLSAVLLRRNYREKHALRREMEHFDLNQVACSTDFDRRFIHAAIEKWYGSKEAFTEHVRQDLRRELESSLATSCFPLPYLLLFFATLLSASFEFFLALWKGGAPLECLLSFAVGILVGMDIFVGAACIVLMTRLCDRFAPRRFGHFDHLQTFVIFLIIVTMFGAGNSLSIAAYTYSLEYALLYALAAFIVCVFVVWLDRAAV</sequence>
<feature type="transmembrane region" description="Helical" evidence="1">
    <location>
        <begin position="101"/>
        <end position="124"/>
    </location>
</feature>
<comment type="caution">
    <text evidence="2">The sequence shown here is derived from an EMBL/GenBank/DDBJ whole genome shotgun (WGS) entry which is preliminary data.</text>
</comment>
<feature type="transmembrane region" description="Helical" evidence="1">
    <location>
        <begin position="397"/>
        <end position="417"/>
    </location>
</feature>
<feature type="transmembrane region" description="Helical" evidence="1">
    <location>
        <begin position="247"/>
        <end position="267"/>
    </location>
</feature>
<name>A0A812PN67_9DINO</name>
<evidence type="ECO:0000313" key="2">
    <source>
        <dbReference type="EMBL" id="CAE7359058.1"/>
    </source>
</evidence>
<dbReference type="AlphaFoldDB" id="A0A812PN67"/>